<gene>
    <name evidence="1" type="ORF">EcCFBP13530_10215</name>
</gene>
<dbReference type="Proteomes" id="UP000306327">
    <property type="component" value="Unassembled WGS sequence"/>
</dbReference>
<evidence type="ECO:0000313" key="1">
    <source>
        <dbReference type="EMBL" id="TKK20885.1"/>
    </source>
</evidence>
<dbReference type="RefSeq" id="WP_137272543.1">
    <property type="nucleotide sequence ID" value="NZ_QGAL01000002.1"/>
</dbReference>
<sequence length="367" mass="42653">MNKDFIASRIDEIDNEMALLRYQPCQCELYLEIKVREFGGGVHYVRQCNQCGTQKGGALKANEALCELNGESPKPFDPIIAERYDNESFNRNQKLTKLSQERFKLIANFDEKAESFYLTEQNKFKEAYQLLSEHIDSFKESFDIDKALIALYRQEMRLKKEKQETLSENTSLFSSEPELKAWMSNFFKNDFYIYPEVTGIHNTEKVKVRIDYVLFPRKHLVDSGFEAMPFGIEVKYFNQVKDFAHKASRGVWQAISYNDCEFSLQGRNFKLKFCLLFSNLSFSNERETLEIYSDHFDGKVMKWMGMLNVANHAKVGVLKVIGKKDRVKGWTISFAGGNYFNCSINNNESIYKLSNANTINKVRIGNF</sequence>
<organism evidence="1 2">
    <name type="scientific">Enterobacter cancerogenus</name>
    <dbReference type="NCBI Taxonomy" id="69218"/>
    <lineage>
        <taxon>Bacteria</taxon>
        <taxon>Pseudomonadati</taxon>
        <taxon>Pseudomonadota</taxon>
        <taxon>Gammaproteobacteria</taxon>
        <taxon>Enterobacterales</taxon>
        <taxon>Enterobacteriaceae</taxon>
        <taxon>Enterobacter</taxon>
        <taxon>Enterobacter cloacae complex</taxon>
    </lineage>
</organism>
<evidence type="ECO:0000313" key="2">
    <source>
        <dbReference type="Proteomes" id="UP000306327"/>
    </source>
</evidence>
<dbReference type="EMBL" id="QGAL01000002">
    <property type="protein sequence ID" value="TKK20885.1"/>
    <property type="molecule type" value="Genomic_DNA"/>
</dbReference>
<comment type="caution">
    <text evidence="1">The sequence shown here is derived from an EMBL/GenBank/DDBJ whole genome shotgun (WGS) entry which is preliminary data.</text>
</comment>
<proteinExistence type="predicted"/>
<name>A0AB38P8J8_9ENTR</name>
<reference evidence="1 2" key="1">
    <citation type="journal article" date="2019" name="Sci. Rep.">
        <title>Differences in resource use lead to coexistence of seed-transmitted microbial populations.</title>
        <authorList>
            <person name="Torres-Cortes G."/>
            <person name="Garcia B.J."/>
            <person name="Compant S."/>
            <person name="Rezki S."/>
            <person name="Jones P."/>
            <person name="Preveaux A."/>
            <person name="Briand M."/>
            <person name="Roulet A."/>
            <person name="Bouchez O."/>
            <person name="Jacobson D."/>
            <person name="Barret M."/>
        </authorList>
    </citation>
    <scope>NUCLEOTIDE SEQUENCE [LARGE SCALE GENOMIC DNA]</scope>
    <source>
        <strain evidence="1 2">CFBP13530</strain>
    </source>
</reference>
<dbReference type="AlphaFoldDB" id="A0AB38P8J8"/>
<protein>
    <submittedName>
        <fullName evidence="1">Uncharacterized protein</fullName>
    </submittedName>
</protein>
<accession>A0AB38P8J8</accession>